<comment type="caution">
    <text evidence="6">The sequence shown here is derived from an EMBL/GenBank/DDBJ whole genome shotgun (WGS) entry which is preliminary data.</text>
</comment>
<accession>A0A8J2SYH7</accession>
<dbReference type="Proteomes" id="UP000789595">
    <property type="component" value="Unassembled WGS sequence"/>
</dbReference>
<evidence type="ECO:0000313" key="6">
    <source>
        <dbReference type="EMBL" id="CAH0378667.1"/>
    </source>
</evidence>
<dbReference type="PANTHER" id="PTHR45798:SF97">
    <property type="entry name" value="ALCOHOL-SENSITIVE RING FINGER PROTEIN 1"/>
    <property type="match status" value="1"/>
</dbReference>
<dbReference type="Gene3D" id="3.30.40.10">
    <property type="entry name" value="Zinc/RING finger domain, C3HC4 (zinc finger)"/>
    <property type="match status" value="1"/>
</dbReference>
<dbReference type="SMART" id="SM00184">
    <property type="entry name" value="RING"/>
    <property type="match status" value="1"/>
</dbReference>
<dbReference type="GO" id="GO:0008270">
    <property type="term" value="F:zinc ion binding"/>
    <property type="evidence" value="ECO:0007669"/>
    <property type="project" value="UniProtKB-KW"/>
</dbReference>
<dbReference type="Pfam" id="PF13639">
    <property type="entry name" value="zf-RING_2"/>
    <property type="match status" value="1"/>
</dbReference>
<evidence type="ECO:0000256" key="3">
    <source>
        <dbReference type="ARBA" id="ARBA00022833"/>
    </source>
</evidence>
<evidence type="ECO:0000256" key="4">
    <source>
        <dbReference type="PROSITE-ProRule" id="PRU00175"/>
    </source>
</evidence>
<reference evidence="6" key="1">
    <citation type="submission" date="2021-11" db="EMBL/GenBank/DDBJ databases">
        <authorList>
            <consortium name="Genoscope - CEA"/>
            <person name="William W."/>
        </authorList>
    </citation>
    <scope>NUCLEOTIDE SEQUENCE</scope>
</reference>
<evidence type="ECO:0000256" key="1">
    <source>
        <dbReference type="ARBA" id="ARBA00022723"/>
    </source>
</evidence>
<keyword evidence="1" id="KW-0479">Metal-binding</keyword>
<dbReference type="OrthoDB" id="8062037at2759"/>
<dbReference type="InterPro" id="IPR052788">
    <property type="entry name" value="RING-type_E3_ligase_ATL"/>
</dbReference>
<gene>
    <name evidence="6" type="ORF">PECAL_6P02630</name>
</gene>
<dbReference type="PANTHER" id="PTHR45798">
    <property type="entry name" value="RING-H2 FINGER PROTEIN ATL61-RELATED-RELATED"/>
    <property type="match status" value="1"/>
</dbReference>
<evidence type="ECO:0000256" key="2">
    <source>
        <dbReference type="ARBA" id="ARBA00022771"/>
    </source>
</evidence>
<proteinExistence type="predicted"/>
<dbReference type="PROSITE" id="PS50089">
    <property type="entry name" value="ZF_RING_2"/>
    <property type="match status" value="1"/>
</dbReference>
<name>A0A8J2SYH7_9STRA</name>
<keyword evidence="7" id="KW-1185">Reference proteome</keyword>
<dbReference type="EMBL" id="CAKKNE010000006">
    <property type="protein sequence ID" value="CAH0378667.1"/>
    <property type="molecule type" value="Genomic_DNA"/>
</dbReference>
<dbReference type="InterPro" id="IPR013083">
    <property type="entry name" value="Znf_RING/FYVE/PHD"/>
</dbReference>
<keyword evidence="2 4" id="KW-0863">Zinc-finger</keyword>
<organism evidence="6 7">
    <name type="scientific">Pelagomonas calceolata</name>
    <dbReference type="NCBI Taxonomy" id="35677"/>
    <lineage>
        <taxon>Eukaryota</taxon>
        <taxon>Sar</taxon>
        <taxon>Stramenopiles</taxon>
        <taxon>Ochrophyta</taxon>
        <taxon>Pelagophyceae</taxon>
        <taxon>Pelagomonadales</taxon>
        <taxon>Pelagomonadaceae</taxon>
        <taxon>Pelagomonas</taxon>
    </lineage>
</organism>
<sequence length="182" mass="20089">MVFFFYAGGNGAQGALVSVAVSAGLMLLQRGAPEHLVPLLTCGLVIAAVAAPTILESLRTAATAPPPRPPPRDERAFAQAVERVRKMRTEIYKEPRHLSVAELRRRLGSKARACLERRDLEKAFADRFDCCAICSETWESDDVYRVLPRCGHCFHVECIDRWALLSAGRGKRPTCPLCNAQL</sequence>
<keyword evidence="3" id="KW-0862">Zinc</keyword>
<feature type="domain" description="RING-type" evidence="5">
    <location>
        <begin position="131"/>
        <end position="179"/>
    </location>
</feature>
<dbReference type="InterPro" id="IPR001841">
    <property type="entry name" value="Znf_RING"/>
</dbReference>
<evidence type="ECO:0000313" key="7">
    <source>
        <dbReference type="Proteomes" id="UP000789595"/>
    </source>
</evidence>
<dbReference type="AlphaFoldDB" id="A0A8J2SYH7"/>
<evidence type="ECO:0000259" key="5">
    <source>
        <dbReference type="PROSITE" id="PS50089"/>
    </source>
</evidence>
<protein>
    <recommendedName>
        <fullName evidence="5">RING-type domain-containing protein</fullName>
    </recommendedName>
</protein>
<dbReference type="SUPFAM" id="SSF57850">
    <property type="entry name" value="RING/U-box"/>
    <property type="match status" value="1"/>
</dbReference>